<proteinExistence type="predicted"/>
<dbReference type="Proteomes" id="UP000264330">
    <property type="component" value="Unassembled WGS sequence"/>
</dbReference>
<protein>
    <recommendedName>
        <fullName evidence="3">Nucleotidyltransferase</fullName>
    </recommendedName>
</protein>
<reference evidence="1 2" key="1">
    <citation type="journal article" date="2018" name="Nat. Biotechnol.">
        <title>A standardized bacterial taxonomy based on genome phylogeny substantially revises the tree of life.</title>
        <authorList>
            <person name="Parks D.H."/>
            <person name="Chuvochina M."/>
            <person name="Waite D.W."/>
            <person name="Rinke C."/>
            <person name="Skarshewski A."/>
            <person name="Chaumeil P.A."/>
            <person name="Hugenholtz P."/>
        </authorList>
    </citation>
    <scope>NUCLEOTIDE SEQUENCE [LARGE SCALE GENOMIC DNA]</scope>
    <source>
        <strain evidence="1">UBA9359</strain>
    </source>
</reference>
<name>A0A3D5IZY1_9FLAO</name>
<evidence type="ECO:0000313" key="2">
    <source>
        <dbReference type="Proteomes" id="UP000264330"/>
    </source>
</evidence>
<accession>A0A3D5IZY1</accession>
<gene>
    <name evidence="1" type="ORF">DGQ38_07115</name>
</gene>
<dbReference type="AlphaFoldDB" id="A0A3D5IZY1"/>
<evidence type="ECO:0000313" key="1">
    <source>
        <dbReference type="EMBL" id="HCV80802.1"/>
    </source>
</evidence>
<comment type="caution">
    <text evidence="1">The sequence shown here is derived from an EMBL/GenBank/DDBJ whole genome shotgun (WGS) entry which is preliminary data.</text>
</comment>
<dbReference type="RefSeq" id="WP_013073121.1">
    <property type="nucleotide sequence ID" value="NZ_DEPI01000339.1"/>
</dbReference>
<organism evidence="1 2">
    <name type="scientific">Zunongwangia profunda</name>
    <dbReference type="NCBI Taxonomy" id="398743"/>
    <lineage>
        <taxon>Bacteria</taxon>
        <taxon>Pseudomonadati</taxon>
        <taxon>Bacteroidota</taxon>
        <taxon>Flavobacteriia</taxon>
        <taxon>Flavobacteriales</taxon>
        <taxon>Flavobacteriaceae</taxon>
        <taxon>Zunongwangia</taxon>
    </lineage>
</organism>
<dbReference type="Gene3D" id="1.20.120.330">
    <property type="entry name" value="Nucleotidyltransferases domain 2"/>
    <property type="match status" value="1"/>
</dbReference>
<dbReference type="EMBL" id="DPMF01000168">
    <property type="protein sequence ID" value="HCV80802.1"/>
    <property type="molecule type" value="Genomic_DNA"/>
</dbReference>
<sequence>MLTNLHPSKVIEFALTQITEILKKHIEITSLYYFGMLSSAQGIHNSLNNDASKQQQHYHFYLLLLSKHIPSNSVANLSDIVRQDSGGKYTISLLLYMPKQLIAASDHNKYFFFRIIQSGGLVEGSLFELAPLQLSQIPELDIKGITNYTQDRMAIAKHCLNFSVINENTELLSAHLIRLSFEQLCLGSIYAFLHYHPQHHHPVYLFKLVQFCHEIPPNIFSEQLFEQSPLKRIFCFHHTELRYRSSSLFSVTDLHMAYSYCQCLLDYLLPIVNHQLQTLKTASHENEKT</sequence>
<evidence type="ECO:0008006" key="3">
    <source>
        <dbReference type="Google" id="ProtNLM"/>
    </source>
</evidence>